<feature type="domain" description="Macro" evidence="1">
    <location>
        <begin position="15"/>
        <end position="208"/>
    </location>
</feature>
<dbReference type="InterPro" id="IPR002589">
    <property type="entry name" value="Macro_dom"/>
</dbReference>
<dbReference type="Gene3D" id="3.40.220.10">
    <property type="entry name" value="Leucine Aminopeptidase, subunit E, domain 1"/>
    <property type="match status" value="1"/>
</dbReference>
<name>A0A101EKS5_9EURY</name>
<evidence type="ECO:0000259" key="1">
    <source>
        <dbReference type="PROSITE" id="PS51154"/>
    </source>
</evidence>
<dbReference type="PANTHER" id="PTHR11106">
    <property type="entry name" value="GANGLIOSIDE INDUCED DIFFERENTIATION ASSOCIATED PROTEIN 2-RELATED"/>
    <property type="match status" value="1"/>
</dbReference>
<dbReference type="NCBIfam" id="NF001662">
    <property type="entry name" value="PRK00431.1-3"/>
    <property type="match status" value="1"/>
</dbReference>
<gene>
    <name evidence="2" type="ORF">XD54_1689</name>
</gene>
<proteinExistence type="predicted"/>
<comment type="caution">
    <text evidence="2">The sequence shown here is derived from an EMBL/GenBank/DDBJ whole genome shotgun (WGS) entry which is preliminary data.</text>
</comment>
<dbReference type="AlphaFoldDB" id="A0A101EKS5"/>
<dbReference type="EMBL" id="LGFD01000040">
    <property type="protein sequence ID" value="KUK17012.1"/>
    <property type="molecule type" value="Genomic_DNA"/>
</dbReference>
<reference evidence="3" key="1">
    <citation type="journal article" date="2015" name="MBio">
        <title>Genome-Resolved Metagenomic Analysis Reveals Roles for Candidate Phyla and Other Microbial Community Members in Biogeochemical Transformations in Oil Reservoirs.</title>
        <authorList>
            <person name="Hu P."/>
            <person name="Tom L."/>
            <person name="Singh A."/>
            <person name="Thomas B.C."/>
            <person name="Baker B.J."/>
            <person name="Piceno Y.M."/>
            <person name="Andersen G.L."/>
            <person name="Banfield J.F."/>
        </authorList>
    </citation>
    <scope>NUCLEOTIDE SEQUENCE [LARGE SCALE GENOMIC DNA]</scope>
</reference>
<dbReference type="PROSITE" id="PS51154">
    <property type="entry name" value="MACRO"/>
    <property type="match status" value="1"/>
</dbReference>
<dbReference type="Pfam" id="PF01661">
    <property type="entry name" value="Macro"/>
    <property type="match status" value="1"/>
</dbReference>
<dbReference type="Proteomes" id="UP000053911">
    <property type="component" value="Unassembled WGS sequence"/>
</dbReference>
<sequence>MSFAKLLFFKCLFFIGESIELEFGSLRFKVVQGDITKFSAEAIVNAANKYLEHGGGVAYAIAKAAVGDVREYIRISKEAMREQIGRDYIEHGEVVVTSAMKMEQYGIKYVIHTVGPYCGDRWDEDKKEKLKKAILGALRKADELKGKSIAFPAISAGIYGCPFEEVVKTFKKTVEEFSREAKSVKEVYLVLYSKDNYEQALKVLGVNLL</sequence>
<dbReference type="PANTHER" id="PTHR11106:SF27">
    <property type="entry name" value="MACRO DOMAIN-CONTAINING PROTEIN"/>
    <property type="match status" value="1"/>
</dbReference>
<dbReference type="SMART" id="SM00506">
    <property type="entry name" value="A1pp"/>
    <property type="match status" value="1"/>
</dbReference>
<dbReference type="RefSeq" id="WP_283217840.1">
    <property type="nucleotide sequence ID" value="NZ_LGFD01000040.1"/>
</dbReference>
<evidence type="ECO:0000313" key="3">
    <source>
        <dbReference type="Proteomes" id="UP000053911"/>
    </source>
</evidence>
<accession>A0A101EKS5</accession>
<evidence type="ECO:0000313" key="2">
    <source>
        <dbReference type="EMBL" id="KUK17012.1"/>
    </source>
</evidence>
<protein>
    <submittedName>
        <fullName evidence="2">RNase III inhibitor</fullName>
    </submittedName>
</protein>
<dbReference type="PATRIC" id="fig|172049.5.peg.1322"/>
<organism evidence="2 3">
    <name type="scientific">Thermococcus sibiricus</name>
    <dbReference type="NCBI Taxonomy" id="172049"/>
    <lineage>
        <taxon>Archaea</taxon>
        <taxon>Methanobacteriati</taxon>
        <taxon>Methanobacteriota</taxon>
        <taxon>Thermococci</taxon>
        <taxon>Thermococcales</taxon>
        <taxon>Thermococcaceae</taxon>
        <taxon>Thermococcus</taxon>
    </lineage>
</organism>
<dbReference type="InterPro" id="IPR043472">
    <property type="entry name" value="Macro_dom-like"/>
</dbReference>
<dbReference type="SUPFAM" id="SSF52949">
    <property type="entry name" value="Macro domain-like"/>
    <property type="match status" value="1"/>
</dbReference>